<sequence length="98" mass="11093">MTSHFETERDKLMEGISQSLEQLVGSLEDLNQNLETVNTIGKGFEASVSVWHQFHKSVMTPDNLSNTKTETMKEQKNHGHDILPIQPPAQDESRSTTR</sequence>
<dbReference type="PANTHER" id="PTHR28025:SF1">
    <property type="entry name" value="DASH COMPLEX SUBUNIT DAD1"/>
    <property type="match status" value="1"/>
</dbReference>
<evidence type="ECO:0000256" key="18">
    <source>
        <dbReference type="SAM" id="MobiDB-lite"/>
    </source>
</evidence>
<comment type="caution">
    <text evidence="19">The sequence shown here is derived from an EMBL/GenBank/DDBJ whole genome shotgun (WGS) entry which is preliminary data.</text>
</comment>
<evidence type="ECO:0000256" key="1">
    <source>
        <dbReference type="ARBA" id="ARBA00004123"/>
    </source>
</evidence>
<feature type="non-terminal residue" evidence="19">
    <location>
        <position position="1"/>
    </location>
</feature>
<evidence type="ECO:0000256" key="14">
    <source>
        <dbReference type="ARBA" id="ARBA00023306"/>
    </source>
</evidence>
<protein>
    <recommendedName>
        <fullName evidence="5">DASH complex subunit DAD1</fullName>
    </recommendedName>
    <alternativeName>
        <fullName evidence="16">Outer kinetochore protein DAD1</fullName>
    </alternativeName>
</protein>
<keyword evidence="13" id="KW-0539">Nucleus</keyword>
<dbReference type="GO" id="GO:0072686">
    <property type="term" value="C:mitotic spindle"/>
    <property type="evidence" value="ECO:0007669"/>
    <property type="project" value="InterPro"/>
</dbReference>
<keyword evidence="14" id="KW-0131">Cell cycle</keyword>
<dbReference type="InterPro" id="IPR013958">
    <property type="entry name" value="DASH_Dad1"/>
</dbReference>
<dbReference type="Proteomes" id="UP000193560">
    <property type="component" value="Unassembled WGS sequence"/>
</dbReference>
<dbReference type="AlphaFoldDB" id="A0A1X2ISK8"/>
<dbReference type="GO" id="GO:0044732">
    <property type="term" value="C:mitotic spindle pole body"/>
    <property type="evidence" value="ECO:0007669"/>
    <property type="project" value="TreeGrafter"/>
</dbReference>
<keyword evidence="8" id="KW-0132">Cell division</keyword>
<evidence type="ECO:0000256" key="11">
    <source>
        <dbReference type="ARBA" id="ARBA00022838"/>
    </source>
</evidence>
<evidence type="ECO:0000256" key="5">
    <source>
        <dbReference type="ARBA" id="ARBA00020261"/>
    </source>
</evidence>
<evidence type="ECO:0000256" key="7">
    <source>
        <dbReference type="ARBA" id="ARBA00022490"/>
    </source>
</evidence>
<gene>
    <name evidence="19" type="ORF">BCR42DRAFT_409350</name>
</gene>
<dbReference type="Pfam" id="PF08649">
    <property type="entry name" value="DASH_Dad1"/>
    <property type="match status" value="1"/>
</dbReference>
<dbReference type="OrthoDB" id="5566853at2759"/>
<dbReference type="GO" id="GO:0051301">
    <property type="term" value="P:cell division"/>
    <property type="evidence" value="ECO:0007669"/>
    <property type="project" value="UniProtKB-KW"/>
</dbReference>
<dbReference type="GO" id="GO:0051010">
    <property type="term" value="F:microtubule plus-end binding"/>
    <property type="evidence" value="ECO:0007669"/>
    <property type="project" value="TreeGrafter"/>
</dbReference>
<keyword evidence="17" id="KW-0175">Coiled coil</keyword>
<feature type="compositionally biased region" description="Polar residues" evidence="18">
    <location>
        <begin position="60"/>
        <end position="69"/>
    </location>
</feature>
<evidence type="ECO:0000256" key="13">
    <source>
        <dbReference type="ARBA" id="ARBA00023242"/>
    </source>
</evidence>
<evidence type="ECO:0000256" key="17">
    <source>
        <dbReference type="SAM" id="Coils"/>
    </source>
</evidence>
<accession>A0A1X2ISK8</accession>
<evidence type="ECO:0000256" key="8">
    <source>
        <dbReference type="ARBA" id="ARBA00022618"/>
    </source>
</evidence>
<evidence type="ECO:0000256" key="15">
    <source>
        <dbReference type="ARBA" id="ARBA00023328"/>
    </source>
</evidence>
<comment type="subcellular location">
    <subcellularLocation>
        <location evidence="3">Chromosome</location>
        <location evidence="3">Centromere</location>
        <location evidence="3">Kinetochore</location>
    </subcellularLocation>
    <subcellularLocation>
        <location evidence="2">Cytoplasm</location>
        <location evidence="2">Cytoskeleton</location>
        <location evidence="2">Spindle</location>
    </subcellularLocation>
    <subcellularLocation>
        <location evidence="1">Nucleus</location>
    </subcellularLocation>
</comment>
<feature type="region of interest" description="Disordered" evidence="18">
    <location>
        <begin position="60"/>
        <end position="98"/>
    </location>
</feature>
<evidence type="ECO:0000313" key="20">
    <source>
        <dbReference type="Proteomes" id="UP000193560"/>
    </source>
</evidence>
<evidence type="ECO:0000256" key="9">
    <source>
        <dbReference type="ARBA" id="ARBA00022701"/>
    </source>
</evidence>
<keyword evidence="10" id="KW-0498">Mitosis</keyword>
<evidence type="ECO:0000256" key="4">
    <source>
        <dbReference type="ARBA" id="ARBA00010146"/>
    </source>
</evidence>
<keyword evidence="11" id="KW-0995">Kinetochore</keyword>
<feature type="compositionally biased region" description="Basic and acidic residues" evidence="18">
    <location>
        <begin position="70"/>
        <end position="81"/>
    </location>
</feature>
<dbReference type="GO" id="GO:0042729">
    <property type="term" value="C:DASH complex"/>
    <property type="evidence" value="ECO:0007669"/>
    <property type="project" value="InterPro"/>
</dbReference>
<dbReference type="GO" id="GO:0005876">
    <property type="term" value="C:spindle microtubule"/>
    <property type="evidence" value="ECO:0007669"/>
    <property type="project" value="TreeGrafter"/>
</dbReference>
<evidence type="ECO:0000256" key="6">
    <source>
        <dbReference type="ARBA" id="ARBA00022454"/>
    </source>
</evidence>
<keyword evidence="7" id="KW-0963">Cytoplasm</keyword>
<evidence type="ECO:0000256" key="12">
    <source>
        <dbReference type="ARBA" id="ARBA00023212"/>
    </source>
</evidence>
<evidence type="ECO:0000256" key="10">
    <source>
        <dbReference type="ARBA" id="ARBA00022776"/>
    </source>
</evidence>
<evidence type="ECO:0000256" key="3">
    <source>
        <dbReference type="ARBA" id="ARBA00004629"/>
    </source>
</evidence>
<keyword evidence="15" id="KW-0137">Centromere</keyword>
<proteinExistence type="inferred from homology"/>
<organism evidence="19 20">
    <name type="scientific">Absidia repens</name>
    <dbReference type="NCBI Taxonomy" id="90262"/>
    <lineage>
        <taxon>Eukaryota</taxon>
        <taxon>Fungi</taxon>
        <taxon>Fungi incertae sedis</taxon>
        <taxon>Mucoromycota</taxon>
        <taxon>Mucoromycotina</taxon>
        <taxon>Mucoromycetes</taxon>
        <taxon>Mucorales</taxon>
        <taxon>Cunninghamellaceae</taxon>
        <taxon>Absidia</taxon>
    </lineage>
</organism>
<evidence type="ECO:0000313" key="19">
    <source>
        <dbReference type="EMBL" id="ORZ20716.1"/>
    </source>
</evidence>
<evidence type="ECO:0000256" key="16">
    <source>
        <dbReference type="ARBA" id="ARBA00030566"/>
    </source>
</evidence>
<dbReference type="EMBL" id="MCGE01000006">
    <property type="protein sequence ID" value="ORZ20716.1"/>
    <property type="molecule type" value="Genomic_DNA"/>
</dbReference>
<dbReference type="PANTHER" id="PTHR28025">
    <property type="entry name" value="DASH COMPLEX SUBUNIT DAD1"/>
    <property type="match status" value="1"/>
</dbReference>
<keyword evidence="12" id="KW-0206">Cytoskeleton</keyword>
<comment type="similarity">
    <text evidence="4">Belongs to the DASH complex DAD1 family.</text>
</comment>
<name>A0A1X2ISK8_9FUNG</name>
<reference evidence="19 20" key="1">
    <citation type="submission" date="2016-07" db="EMBL/GenBank/DDBJ databases">
        <title>Pervasive Adenine N6-methylation of Active Genes in Fungi.</title>
        <authorList>
            <consortium name="DOE Joint Genome Institute"/>
            <person name="Mondo S.J."/>
            <person name="Dannebaum R.O."/>
            <person name="Kuo R.C."/>
            <person name="Labutti K."/>
            <person name="Haridas S."/>
            <person name="Kuo A."/>
            <person name="Salamov A."/>
            <person name="Ahrendt S.R."/>
            <person name="Lipzen A."/>
            <person name="Sullivan W."/>
            <person name="Andreopoulos W.B."/>
            <person name="Clum A."/>
            <person name="Lindquist E."/>
            <person name="Daum C."/>
            <person name="Ramamoorthy G.K."/>
            <person name="Gryganskyi A."/>
            <person name="Culley D."/>
            <person name="Magnuson J.K."/>
            <person name="James T.Y."/>
            <person name="O'Malley M.A."/>
            <person name="Stajich J.E."/>
            <person name="Spatafora J.W."/>
            <person name="Visel A."/>
            <person name="Grigoriev I.V."/>
        </authorList>
    </citation>
    <scope>NUCLEOTIDE SEQUENCE [LARGE SCALE GENOMIC DNA]</scope>
    <source>
        <strain evidence="19 20">NRRL 1336</strain>
    </source>
</reference>
<keyword evidence="9" id="KW-0493">Microtubule</keyword>
<feature type="coiled-coil region" evidence="17">
    <location>
        <begin position="13"/>
        <end position="40"/>
    </location>
</feature>
<dbReference type="STRING" id="90262.A0A1X2ISK8"/>
<evidence type="ECO:0000256" key="2">
    <source>
        <dbReference type="ARBA" id="ARBA00004186"/>
    </source>
</evidence>
<keyword evidence="20" id="KW-1185">Reference proteome</keyword>
<keyword evidence="6" id="KW-0158">Chromosome</keyword>